<dbReference type="Pfam" id="PF01529">
    <property type="entry name" value="DHHC"/>
    <property type="match status" value="1"/>
</dbReference>
<name>A0AAN7S7Q3_9COLE</name>
<dbReference type="AlphaFoldDB" id="A0AAN7S7Q3"/>
<evidence type="ECO:0000256" key="5">
    <source>
        <dbReference type="RuleBase" id="RU079119"/>
    </source>
</evidence>
<dbReference type="GO" id="GO:0019706">
    <property type="term" value="F:protein-cysteine S-palmitoyltransferase activity"/>
    <property type="evidence" value="ECO:0007669"/>
    <property type="project" value="UniProtKB-EC"/>
</dbReference>
<feature type="transmembrane region" description="Helical" evidence="5">
    <location>
        <begin position="149"/>
        <end position="169"/>
    </location>
</feature>
<keyword evidence="8" id="KW-1185">Reference proteome</keyword>
<keyword evidence="3 5" id="KW-1133">Transmembrane helix</keyword>
<comment type="subcellular location">
    <subcellularLocation>
        <location evidence="1">Membrane</location>
        <topology evidence="1">Multi-pass membrane protein</topology>
    </subcellularLocation>
</comment>
<dbReference type="GO" id="GO:0016020">
    <property type="term" value="C:membrane"/>
    <property type="evidence" value="ECO:0007669"/>
    <property type="project" value="UniProtKB-SubCell"/>
</dbReference>
<feature type="domain" description="Palmitoyltransferase DHHC" evidence="6">
    <location>
        <begin position="64"/>
        <end position="172"/>
    </location>
</feature>
<accession>A0AAN7S7Q3</accession>
<reference evidence="8" key="1">
    <citation type="submission" date="2023-01" db="EMBL/GenBank/DDBJ databases">
        <title>Key to firefly adult light organ development and bioluminescence: homeobox transcription factors regulate luciferase expression and transportation to peroxisome.</title>
        <authorList>
            <person name="Fu X."/>
        </authorList>
    </citation>
    <scope>NUCLEOTIDE SEQUENCE [LARGE SCALE GENOMIC DNA]</scope>
</reference>
<keyword evidence="5" id="KW-0012">Acyltransferase</keyword>
<feature type="transmembrane region" description="Helical" evidence="5">
    <location>
        <begin position="21"/>
        <end position="40"/>
    </location>
</feature>
<dbReference type="EC" id="2.3.1.225" evidence="5"/>
<dbReference type="Proteomes" id="UP001353858">
    <property type="component" value="Unassembled WGS sequence"/>
</dbReference>
<proteinExistence type="inferred from homology"/>
<gene>
    <name evidence="7" type="ORF">RN001_012303</name>
</gene>
<keyword evidence="2 5" id="KW-0812">Transmembrane</keyword>
<evidence type="ECO:0000256" key="3">
    <source>
        <dbReference type="ARBA" id="ARBA00022989"/>
    </source>
</evidence>
<dbReference type="EMBL" id="JARPUR010000005">
    <property type="protein sequence ID" value="KAK4875881.1"/>
    <property type="molecule type" value="Genomic_DNA"/>
</dbReference>
<dbReference type="InterPro" id="IPR001594">
    <property type="entry name" value="Palmitoyltrfase_DHHC"/>
</dbReference>
<organism evidence="7 8">
    <name type="scientific">Aquatica leii</name>
    <dbReference type="NCBI Taxonomy" id="1421715"/>
    <lineage>
        <taxon>Eukaryota</taxon>
        <taxon>Metazoa</taxon>
        <taxon>Ecdysozoa</taxon>
        <taxon>Arthropoda</taxon>
        <taxon>Hexapoda</taxon>
        <taxon>Insecta</taxon>
        <taxon>Pterygota</taxon>
        <taxon>Neoptera</taxon>
        <taxon>Endopterygota</taxon>
        <taxon>Coleoptera</taxon>
        <taxon>Polyphaga</taxon>
        <taxon>Elateriformia</taxon>
        <taxon>Elateroidea</taxon>
        <taxon>Lampyridae</taxon>
        <taxon>Luciolinae</taxon>
        <taxon>Aquatica</taxon>
    </lineage>
</organism>
<keyword evidence="4 5" id="KW-0472">Membrane</keyword>
<feature type="transmembrane region" description="Helical" evidence="5">
    <location>
        <begin position="95"/>
        <end position="112"/>
    </location>
</feature>
<evidence type="ECO:0000313" key="8">
    <source>
        <dbReference type="Proteomes" id="UP001353858"/>
    </source>
</evidence>
<evidence type="ECO:0000256" key="1">
    <source>
        <dbReference type="ARBA" id="ARBA00004141"/>
    </source>
</evidence>
<protein>
    <recommendedName>
        <fullName evidence="5">Palmitoyltransferase</fullName>
        <ecNumber evidence="5">2.3.1.225</ecNumber>
    </recommendedName>
</protein>
<evidence type="ECO:0000256" key="4">
    <source>
        <dbReference type="ARBA" id="ARBA00023136"/>
    </source>
</evidence>
<keyword evidence="5" id="KW-0808">Transferase</keyword>
<evidence type="ECO:0000259" key="6">
    <source>
        <dbReference type="Pfam" id="PF01529"/>
    </source>
</evidence>
<comment type="domain">
    <text evidence="5">The DHHC domain is required for palmitoyltransferase activity.</text>
</comment>
<evidence type="ECO:0000256" key="2">
    <source>
        <dbReference type="ARBA" id="ARBA00022692"/>
    </source>
</evidence>
<evidence type="ECO:0000313" key="7">
    <source>
        <dbReference type="EMBL" id="KAK4875881.1"/>
    </source>
</evidence>
<comment type="catalytic activity">
    <reaction evidence="5">
        <text>L-cysteinyl-[protein] + hexadecanoyl-CoA = S-hexadecanoyl-L-cysteinyl-[protein] + CoA</text>
        <dbReference type="Rhea" id="RHEA:36683"/>
        <dbReference type="Rhea" id="RHEA-COMP:10131"/>
        <dbReference type="Rhea" id="RHEA-COMP:11032"/>
        <dbReference type="ChEBI" id="CHEBI:29950"/>
        <dbReference type="ChEBI" id="CHEBI:57287"/>
        <dbReference type="ChEBI" id="CHEBI:57379"/>
        <dbReference type="ChEBI" id="CHEBI:74151"/>
        <dbReference type="EC" id="2.3.1.225"/>
    </reaction>
</comment>
<sequence>MTSLTTLLLIFEFLVVPFLEILIHENVILILIVIVCFICVRISRARTARFQHLDSEVGDRGKTQNHCSLCNVTVPEKDYHCFWIDTCVGSHNRRLTLLAAALAIISLLYNANLTLTTVCHPFVIYKTILLPDDCSEVYEQFEYSLCFSAAVYSMCIAVLITFLFIYRILLISFKTFRLDTICIKLSAIVPTACHHWINRCCYRASYQRTIEQY</sequence>
<dbReference type="PROSITE" id="PS50216">
    <property type="entry name" value="DHHC"/>
    <property type="match status" value="1"/>
</dbReference>
<comment type="similarity">
    <text evidence="5">Belongs to the DHHC palmitoyltransferase family.</text>
</comment>
<comment type="caution">
    <text evidence="7">The sequence shown here is derived from an EMBL/GenBank/DDBJ whole genome shotgun (WGS) entry which is preliminary data.</text>
</comment>